<dbReference type="AlphaFoldDB" id="A0AA96WFB6"/>
<dbReference type="RefSeq" id="WP_316435246.1">
    <property type="nucleotide sequence ID" value="NZ_CP053586.1"/>
</dbReference>
<name>A0AA96WFB6_9CYAN</name>
<evidence type="ECO:0000256" key="1">
    <source>
        <dbReference type="SAM" id="SignalP"/>
    </source>
</evidence>
<reference evidence="2" key="1">
    <citation type="submission" date="2020-05" db="EMBL/GenBank/DDBJ databases">
        <authorList>
            <person name="Zhu T."/>
            <person name="Keshari N."/>
            <person name="Lu X."/>
        </authorList>
    </citation>
    <scope>NUCLEOTIDE SEQUENCE</scope>
    <source>
        <strain evidence="2">NK1-12</strain>
    </source>
</reference>
<keyword evidence="1" id="KW-0732">Signal</keyword>
<organism evidence="2">
    <name type="scientific">Leptolyngbya sp. NK1-12</name>
    <dbReference type="NCBI Taxonomy" id="2547451"/>
    <lineage>
        <taxon>Bacteria</taxon>
        <taxon>Bacillati</taxon>
        <taxon>Cyanobacteriota</taxon>
        <taxon>Cyanophyceae</taxon>
        <taxon>Leptolyngbyales</taxon>
        <taxon>Leptolyngbyaceae</taxon>
        <taxon>Leptolyngbya group</taxon>
        <taxon>Leptolyngbya</taxon>
    </lineage>
</organism>
<sequence>MQLGLTWKVILSTTAFSTLCLLTTGQQAQAASWKYSIDSFRDGTEASVIGDKSQFEFYGMAYKQTRDKLYFAFNSNLSLDGYQYKSALNGKISYGDLFLNFADTTSFDKANGKLYGIRFDQTNDTRFVSGSGKKKKVEDPKLGLYESVTATSVTTRNVGYSSLQQHTNTVNKQLKGHASYGDLAADTQYFDSSKAAFTSMASGSFLGAIEKIADFSKLGLNFAQFNVKGTYTFGFSVDKKLLPNGKFMASLFAECGNDGMVLAGELKDVPEPSLMAGLVTVGLLAASSRRRQATQA</sequence>
<proteinExistence type="predicted"/>
<dbReference type="EMBL" id="CP053586">
    <property type="protein sequence ID" value="WNZ23555.1"/>
    <property type="molecule type" value="Genomic_DNA"/>
</dbReference>
<dbReference type="NCBIfam" id="NF041930">
    <property type="entry name" value="Xrt_dep_XDD3"/>
    <property type="match status" value="1"/>
</dbReference>
<accession>A0AA96WFB6</accession>
<feature type="signal peptide" evidence="1">
    <location>
        <begin position="1"/>
        <end position="30"/>
    </location>
</feature>
<evidence type="ECO:0000313" key="2">
    <source>
        <dbReference type="EMBL" id="WNZ23555.1"/>
    </source>
</evidence>
<dbReference type="NCBIfam" id="TIGR02595">
    <property type="entry name" value="PEP_CTERM"/>
    <property type="match status" value="1"/>
</dbReference>
<feature type="chain" id="PRO_5041745474" evidence="1">
    <location>
        <begin position="31"/>
        <end position="296"/>
    </location>
</feature>
<protein>
    <submittedName>
        <fullName evidence="2">PEP-CTERM sorting domain-containing protein</fullName>
    </submittedName>
</protein>
<gene>
    <name evidence="2" type="ORF">HJG54_12295</name>
</gene>
<dbReference type="InterPro" id="IPR013424">
    <property type="entry name" value="Ice-binding_C"/>
</dbReference>